<evidence type="ECO:0000256" key="4">
    <source>
        <dbReference type="ARBA" id="ARBA00022989"/>
    </source>
</evidence>
<evidence type="ECO:0000256" key="6">
    <source>
        <dbReference type="SAM" id="Phobius"/>
    </source>
</evidence>
<keyword evidence="3 6" id="KW-0812">Transmembrane</keyword>
<dbReference type="Pfam" id="PF10035">
    <property type="entry name" value="DUF2179"/>
    <property type="match status" value="1"/>
</dbReference>
<dbReference type="AlphaFoldDB" id="A0A9D1GL77"/>
<dbReference type="InterPro" id="IPR051461">
    <property type="entry name" value="UPF0750_membrane"/>
</dbReference>
<name>A0A9D1GL77_9FIRM</name>
<dbReference type="CDD" id="cd16380">
    <property type="entry name" value="YitT_C"/>
    <property type="match status" value="1"/>
</dbReference>
<dbReference type="InterPro" id="IPR015867">
    <property type="entry name" value="N-reg_PII/ATP_PRibTrfase_C"/>
</dbReference>
<evidence type="ECO:0000256" key="5">
    <source>
        <dbReference type="ARBA" id="ARBA00023136"/>
    </source>
</evidence>
<reference evidence="8" key="1">
    <citation type="submission" date="2020-10" db="EMBL/GenBank/DDBJ databases">
        <authorList>
            <person name="Gilroy R."/>
        </authorList>
    </citation>
    <scope>NUCLEOTIDE SEQUENCE</scope>
    <source>
        <strain evidence="8">CHK123-3438</strain>
    </source>
</reference>
<evidence type="ECO:0000256" key="2">
    <source>
        <dbReference type="ARBA" id="ARBA00022475"/>
    </source>
</evidence>
<accession>A0A9D1GL77</accession>
<evidence type="ECO:0000256" key="1">
    <source>
        <dbReference type="ARBA" id="ARBA00004651"/>
    </source>
</evidence>
<organism evidence="8 9">
    <name type="scientific">Candidatus Caccovicinus merdipullorum</name>
    <dbReference type="NCBI Taxonomy" id="2840724"/>
    <lineage>
        <taxon>Bacteria</taxon>
        <taxon>Bacillati</taxon>
        <taxon>Bacillota</taxon>
        <taxon>Clostridia</taxon>
        <taxon>Eubacteriales</taxon>
        <taxon>Candidatus Caccovicinus</taxon>
    </lineage>
</organism>
<comment type="subcellular location">
    <subcellularLocation>
        <location evidence="1">Cell membrane</location>
        <topology evidence="1">Multi-pass membrane protein</topology>
    </subcellularLocation>
</comment>
<protein>
    <submittedName>
        <fullName evidence="8">YitT family protein</fullName>
    </submittedName>
</protein>
<dbReference type="Pfam" id="PF02588">
    <property type="entry name" value="YitT_membrane"/>
    <property type="match status" value="1"/>
</dbReference>
<evidence type="ECO:0000313" key="9">
    <source>
        <dbReference type="Proteomes" id="UP000886860"/>
    </source>
</evidence>
<proteinExistence type="predicted"/>
<dbReference type="InterPro" id="IPR019264">
    <property type="entry name" value="DUF2179"/>
</dbReference>
<evidence type="ECO:0000313" key="8">
    <source>
        <dbReference type="EMBL" id="HIT42893.1"/>
    </source>
</evidence>
<dbReference type="PANTHER" id="PTHR33545:SF5">
    <property type="entry name" value="UPF0750 MEMBRANE PROTEIN YITT"/>
    <property type="match status" value="1"/>
</dbReference>
<dbReference type="PIRSF" id="PIRSF006483">
    <property type="entry name" value="Membrane_protein_YitT"/>
    <property type="match status" value="1"/>
</dbReference>
<comment type="caution">
    <text evidence="8">The sequence shown here is derived from an EMBL/GenBank/DDBJ whole genome shotgun (WGS) entry which is preliminary data.</text>
</comment>
<sequence length="280" mass="30395">MKQRTAAADYVLIITGSFIMGYAIKNIYDPANLVTGGASGLAIVVKELAGIPLWLTNTILNIPLFLAAWKIQGWRFIKRTLVATMALSLSLYVIPERVLIPSGDMLLIALFGGIITGVGTGMVFLAQATTGGTDMLAALIQKKFPHYTLPQVLQVLDALIVLAGVAVFGIQPALYALIAIYALSKVSDGILEGLKFSKMVYIISDESEQIARSVMEEMGRGVTGLDATGLYSGTRRQMLCCVVSKKEISRLKELVREQDRKAFVIVSDVREVLGEGFIEY</sequence>
<dbReference type="EMBL" id="DVKS01000205">
    <property type="protein sequence ID" value="HIT42893.1"/>
    <property type="molecule type" value="Genomic_DNA"/>
</dbReference>
<keyword evidence="2" id="KW-1003">Cell membrane</keyword>
<keyword evidence="5 6" id="KW-0472">Membrane</keyword>
<feature type="transmembrane region" description="Helical" evidence="6">
    <location>
        <begin position="106"/>
        <end position="126"/>
    </location>
</feature>
<dbReference type="Gene3D" id="3.30.70.120">
    <property type="match status" value="1"/>
</dbReference>
<feature type="transmembrane region" description="Helical" evidence="6">
    <location>
        <begin position="7"/>
        <end position="28"/>
    </location>
</feature>
<dbReference type="GO" id="GO:0005886">
    <property type="term" value="C:plasma membrane"/>
    <property type="evidence" value="ECO:0007669"/>
    <property type="project" value="UniProtKB-SubCell"/>
</dbReference>
<feature type="domain" description="DUF2179" evidence="7">
    <location>
        <begin position="220"/>
        <end position="274"/>
    </location>
</feature>
<reference evidence="8" key="2">
    <citation type="journal article" date="2021" name="PeerJ">
        <title>Extensive microbial diversity within the chicken gut microbiome revealed by metagenomics and culture.</title>
        <authorList>
            <person name="Gilroy R."/>
            <person name="Ravi A."/>
            <person name="Getino M."/>
            <person name="Pursley I."/>
            <person name="Horton D.L."/>
            <person name="Alikhan N.F."/>
            <person name="Baker D."/>
            <person name="Gharbi K."/>
            <person name="Hall N."/>
            <person name="Watson M."/>
            <person name="Adriaenssens E.M."/>
            <person name="Foster-Nyarko E."/>
            <person name="Jarju S."/>
            <person name="Secka A."/>
            <person name="Antonio M."/>
            <person name="Oren A."/>
            <person name="Chaudhuri R.R."/>
            <person name="La Ragione R."/>
            <person name="Hildebrand F."/>
            <person name="Pallen M.J."/>
        </authorList>
    </citation>
    <scope>NUCLEOTIDE SEQUENCE</scope>
    <source>
        <strain evidence="8">CHK123-3438</strain>
    </source>
</reference>
<dbReference type="PANTHER" id="PTHR33545">
    <property type="entry name" value="UPF0750 MEMBRANE PROTEIN YITT-RELATED"/>
    <property type="match status" value="1"/>
</dbReference>
<evidence type="ECO:0000256" key="3">
    <source>
        <dbReference type="ARBA" id="ARBA00022692"/>
    </source>
</evidence>
<dbReference type="InterPro" id="IPR003740">
    <property type="entry name" value="YitT"/>
</dbReference>
<feature type="transmembrane region" description="Helical" evidence="6">
    <location>
        <begin position="48"/>
        <end position="69"/>
    </location>
</feature>
<gene>
    <name evidence="8" type="ORF">IAB60_12500</name>
</gene>
<dbReference type="Proteomes" id="UP000886860">
    <property type="component" value="Unassembled WGS sequence"/>
</dbReference>
<evidence type="ECO:0000259" key="7">
    <source>
        <dbReference type="Pfam" id="PF10035"/>
    </source>
</evidence>
<keyword evidence="4 6" id="KW-1133">Transmembrane helix</keyword>